<dbReference type="AlphaFoldDB" id="A0A6A7VWZ3"/>
<dbReference type="EMBL" id="VZBZ01000074">
    <property type="protein sequence ID" value="MQN77350.1"/>
    <property type="molecule type" value="Genomic_DNA"/>
</dbReference>
<accession>A0A6A7VWZ3</accession>
<dbReference type="Proteomes" id="UP000406735">
    <property type="component" value="Unassembled WGS sequence"/>
</dbReference>
<dbReference type="Proteomes" id="UP000423156">
    <property type="component" value="Unassembled WGS sequence"/>
</dbReference>
<evidence type="ECO:0000313" key="6">
    <source>
        <dbReference type="Proteomes" id="UP000421408"/>
    </source>
</evidence>
<dbReference type="Proteomes" id="UP001209417">
    <property type="component" value="Unassembled WGS sequence"/>
</dbReference>
<organism evidence="2 5">
    <name type="scientific">Segatella copri</name>
    <dbReference type="NCBI Taxonomy" id="165179"/>
    <lineage>
        <taxon>Bacteria</taxon>
        <taxon>Pseudomonadati</taxon>
        <taxon>Bacteroidota</taxon>
        <taxon>Bacteroidia</taxon>
        <taxon>Bacteroidales</taxon>
        <taxon>Prevotellaceae</taxon>
        <taxon>Segatella</taxon>
    </lineage>
</organism>
<evidence type="ECO:0000313" key="1">
    <source>
        <dbReference type="EMBL" id="MCW4130068.1"/>
    </source>
</evidence>
<protein>
    <submittedName>
        <fullName evidence="2">Uncharacterized protein</fullName>
    </submittedName>
</protein>
<dbReference type="EMBL" id="VZCC01000106">
    <property type="protein sequence ID" value="MQN85210.1"/>
    <property type="molecule type" value="Genomic_DNA"/>
</dbReference>
<dbReference type="EMBL" id="JAPDVG010000001">
    <property type="protein sequence ID" value="MCW4130068.1"/>
    <property type="molecule type" value="Genomic_DNA"/>
</dbReference>
<reference evidence="1" key="2">
    <citation type="submission" date="2022-11" db="EMBL/GenBank/DDBJ databases">
        <title>Genomic repertoires linked with pathogenic potency of arthritogenic Prevotella copri isolated from the gut of rheumatoid arthritis patients.</title>
        <authorList>
            <person name="Nii T."/>
            <person name="Maeda Y."/>
            <person name="Motooka D."/>
            <person name="Naito M."/>
            <person name="Matsumoto Y."/>
            <person name="Ogawa T."/>
            <person name="Oguro-Igashira E."/>
            <person name="Kishikawa T."/>
            <person name="Yamashita M."/>
            <person name="Koizumi S."/>
            <person name="Kurakawa T."/>
            <person name="Okumura R."/>
            <person name="Kayama H."/>
            <person name="Murakami M."/>
            <person name="Sakaguchi T."/>
            <person name="Das B."/>
            <person name="Nakamura S."/>
            <person name="Okada Y."/>
            <person name="Kumanogoh A."/>
            <person name="Takeda K."/>
        </authorList>
    </citation>
    <scope>NUCLEOTIDE SEQUENCE</scope>
    <source>
        <strain evidence="1">H019-1</strain>
    </source>
</reference>
<dbReference type="RefSeq" id="WP_153079986.1">
    <property type="nucleotide sequence ID" value="NZ_JAHRGJ010000006.1"/>
</dbReference>
<evidence type="ECO:0000313" key="2">
    <source>
        <dbReference type="EMBL" id="MQN11133.1"/>
    </source>
</evidence>
<dbReference type="Proteomes" id="UP000421408">
    <property type="component" value="Unassembled WGS sequence"/>
</dbReference>
<evidence type="ECO:0000313" key="4">
    <source>
        <dbReference type="EMBL" id="MQN85210.1"/>
    </source>
</evidence>
<sequence length="109" mass="11953">MKTVGQALVDEVHIPIPYGFVENACIKRDLDIESEFTGDVARSDAYKGTLADCLLSLIQAVSFSEADKSIGSLSEDQRKAILVQVNRLYNSIGEEEVSLTPKPTVYINC</sequence>
<name>A0A6A7VWZ3_9BACT</name>
<evidence type="ECO:0000313" key="5">
    <source>
        <dbReference type="Proteomes" id="UP000406735"/>
    </source>
</evidence>
<dbReference type="EMBL" id="VZCY01000118">
    <property type="protein sequence ID" value="MQN11133.1"/>
    <property type="molecule type" value="Genomic_DNA"/>
</dbReference>
<comment type="caution">
    <text evidence="2">The sequence shown here is derived from an EMBL/GenBank/DDBJ whole genome shotgun (WGS) entry which is preliminary data.</text>
</comment>
<reference evidence="5 6" key="1">
    <citation type="submission" date="2019-09" db="EMBL/GenBank/DDBJ databases">
        <title>Distinct polysaccharide growth profiles of human intestinal Prevotella copri isolates.</title>
        <authorList>
            <person name="Fehlner-Peach H."/>
            <person name="Magnabosco C."/>
            <person name="Raghavan V."/>
            <person name="Scher J.U."/>
            <person name="Tett A."/>
            <person name="Cox L.M."/>
            <person name="Gottsegen C."/>
            <person name="Watters A."/>
            <person name="Wiltshire- Gordon J.D."/>
            <person name="Segata N."/>
            <person name="Bonneau R."/>
            <person name="Littman D.R."/>
        </authorList>
    </citation>
    <scope>NUCLEOTIDE SEQUENCE [LARGE SCALE GENOMIC DNA]</scope>
    <source>
        <strain evidence="3 7">BU41712</strain>
        <strain evidence="6">iAA108</strain>
        <strain evidence="4">IAA108</strain>
        <strain evidence="5">iK21513</strain>
        <strain evidence="2">IK21513</strain>
    </source>
</reference>
<gene>
    <name evidence="3" type="ORF">F7D71_05625</name>
    <name evidence="4" type="ORF">F7D74_14755</name>
    <name evidence="2" type="ORF">F7D97_14655</name>
    <name evidence="1" type="ORF">ONT19_00360</name>
</gene>
<evidence type="ECO:0000313" key="7">
    <source>
        <dbReference type="Proteomes" id="UP000423156"/>
    </source>
</evidence>
<proteinExistence type="predicted"/>
<evidence type="ECO:0000313" key="3">
    <source>
        <dbReference type="EMBL" id="MQN77350.1"/>
    </source>
</evidence>